<reference evidence="2" key="1">
    <citation type="submission" date="2021-03" db="EMBL/GenBank/DDBJ databases">
        <title>Acanthopleuribacteraceae sp. M133.</title>
        <authorList>
            <person name="Wang G."/>
        </authorList>
    </citation>
    <scope>NUCLEOTIDE SEQUENCE</scope>
    <source>
        <strain evidence="2">M133</strain>
    </source>
</reference>
<accession>A0A8A4TXF0</accession>
<feature type="domain" description="Glycosyl transferase family 1" evidence="1">
    <location>
        <begin position="197"/>
        <end position="348"/>
    </location>
</feature>
<dbReference type="Gene3D" id="3.40.50.2000">
    <property type="entry name" value="Glycogen Phosphorylase B"/>
    <property type="match status" value="2"/>
</dbReference>
<dbReference type="KEGG" id="scor:J3U87_17035"/>
<evidence type="ECO:0000313" key="2">
    <source>
        <dbReference type="EMBL" id="QTD54153.1"/>
    </source>
</evidence>
<dbReference type="PANTHER" id="PTHR45947">
    <property type="entry name" value="SULFOQUINOVOSYL TRANSFERASE SQD2"/>
    <property type="match status" value="1"/>
</dbReference>
<gene>
    <name evidence="2" type="ORF">J3U87_17035</name>
</gene>
<sequence>MTDLSQTHLVLFFTKGVSLKTWADTGLLERELALYQRLAPHLAGVTLVTYGDGRDRAYADHLGDLALICNDRDLPESDYVRTLIETPPVPPGQPAIFKSNQVWGADVALQAARRHGAKAITRCGYLFSDFMAREHGPDSLQAQQANALEQKLFRLADGAVVTTPAMKGALAAALGVDRARVIPNYVLTDAFRPMPDLAPEPDLALSIGRFVDQKNPFNLVDAFRDSPYRLHMVGGGGHKIRLRRHIKKERLPVTMLGNQPHLVLPELLNRAAVYVQPSLFEGHPKTLLEAMACGRPVVATDVSGISAEITHGENGYLCQPDTASIRAALDRVFGNPDLAARLGAAAREQVLRRYALDRVVSLELELYDELLRSDDDPA</sequence>
<dbReference type="Pfam" id="PF00534">
    <property type="entry name" value="Glycos_transf_1"/>
    <property type="match status" value="1"/>
</dbReference>
<proteinExistence type="predicted"/>
<dbReference type="InterPro" id="IPR001296">
    <property type="entry name" value="Glyco_trans_1"/>
</dbReference>
<organism evidence="2 3">
    <name type="scientific">Sulfidibacter corallicola</name>
    <dbReference type="NCBI Taxonomy" id="2818388"/>
    <lineage>
        <taxon>Bacteria</taxon>
        <taxon>Pseudomonadati</taxon>
        <taxon>Acidobacteriota</taxon>
        <taxon>Holophagae</taxon>
        <taxon>Acanthopleuribacterales</taxon>
        <taxon>Acanthopleuribacteraceae</taxon>
        <taxon>Sulfidibacter</taxon>
    </lineage>
</organism>
<dbReference type="RefSeq" id="WP_237384252.1">
    <property type="nucleotide sequence ID" value="NZ_CP071793.1"/>
</dbReference>
<dbReference type="GO" id="GO:0016757">
    <property type="term" value="F:glycosyltransferase activity"/>
    <property type="evidence" value="ECO:0007669"/>
    <property type="project" value="InterPro"/>
</dbReference>
<dbReference type="InterPro" id="IPR050194">
    <property type="entry name" value="Glycosyltransferase_grp1"/>
</dbReference>
<keyword evidence="3" id="KW-1185">Reference proteome</keyword>
<dbReference type="AlphaFoldDB" id="A0A8A4TXF0"/>
<name>A0A8A4TXF0_SULCO</name>
<evidence type="ECO:0000259" key="1">
    <source>
        <dbReference type="Pfam" id="PF00534"/>
    </source>
</evidence>
<evidence type="ECO:0000313" key="3">
    <source>
        <dbReference type="Proteomes" id="UP000663929"/>
    </source>
</evidence>
<protein>
    <submittedName>
        <fullName evidence="2">Glycosyltransferase</fullName>
    </submittedName>
</protein>
<dbReference type="Proteomes" id="UP000663929">
    <property type="component" value="Chromosome"/>
</dbReference>
<dbReference type="EMBL" id="CP071793">
    <property type="protein sequence ID" value="QTD54153.1"/>
    <property type="molecule type" value="Genomic_DNA"/>
</dbReference>
<dbReference type="CDD" id="cd03801">
    <property type="entry name" value="GT4_PimA-like"/>
    <property type="match status" value="1"/>
</dbReference>
<dbReference type="SUPFAM" id="SSF53756">
    <property type="entry name" value="UDP-Glycosyltransferase/glycogen phosphorylase"/>
    <property type="match status" value="1"/>
</dbReference>
<dbReference type="PANTHER" id="PTHR45947:SF14">
    <property type="entry name" value="SLL1723 PROTEIN"/>
    <property type="match status" value="1"/>
</dbReference>